<dbReference type="EMBL" id="VSRL01000290">
    <property type="protein sequence ID" value="NKE62852.1"/>
    <property type="molecule type" value="Genomic_DNA"/>
</dbReference>
<comment type="caution">
    <text evidence="1">The sequence shown here is derived from an EMBL/GenBank/DDBJ whole genome shotgun (WGS) entry which is preliminary data.</text>
</comment>
<keyword evidence="2" id="KW-1185">Reference proteome</keyword>
<dbReference type="Proteomes" id="UP001515943">
    <property type="component" value="Unassembled WGS sequence"/>
</dbReference>
<dbReference type="RefSeq" id="WP_167979464.1">
    <property type="nucleotide sequence ID" value="NZ_VSRL01000290.1"/>
</dbReference>
<proteinExistence type="predicted"/>
<sequence>MTADVADFGQYVAAHDIPPLDWTRDLSAALFRNWDDRAWFFKGNQCVCVKMGSDEVVTGPGYIEDLWTSLAQTIYADGFDAALSRMEEDAAFFFKGSRTARIFMGADKIDYKGSVGAIWPALAGTSMENGVDAAFARDYNDLAWFFKDDKCLCTYMGSGKVAHPIDTITQYWPHLEGTRFAQKIDAALLRGTGDAVWLFTGDLCVKLKMGSGEIMQGPSRIADEWASLARLSRLR</sequence>
<protein>
    <submittedName>
        <fullName evidence="1">Uncharacterized protein</fullName>
    </submittedName>
</protein>
<dbReference type="InterPro" id="IPR036375">
    <property type="entry name" value="Hemopexin-like_dom_sf"/>
</dbReference>
<organism evidence="1 2">
    <name type="scientific">Lentzea indica</name>
    <dbReference type="NCBI Taxonomy" id="2604800"/>
    <lineage>
        <taxon>Bacteria</taxon>
        <taxon>Bacillati</taxon>
        <taxon>Actinomycetota</taxon>
        <taxon>Actinomycetes</taxon>
        <taxon>Pseudonocardiales</taxon>
        <taxon>Pseudonocardiaceae</taxon>
        <taxon>Lentzea</taxon>
    </lineage>
</organism>
<dbReference type="InterPro" id="IPR018487">
    <property type="entry name" value="Hemopexin-like_repeat"/>
</dbReference>
<evidence type="ECO:0000313" key="1">
    <source>
        <dbReference type="EMBL" id="NKE62852.1"/>
    </source>
</evidence>
<name>A0ABX1FV15_9PSEU</name>
<dbReference type="SUPFAM" id="SSF50923">
    <property type="entry name" value="Hemopexin-like domain"/>
    <property type="match status" value="2"/>
</dbReference>
<evidence type="ECO:0000313" key="2">
    <source>
        <dbReference type="Proteomes" id="UP001515943"/>
    </source>
</evidence>
<dbReference type="Gene3D" id="2.110.10.10">
    <property type="entry name" value="Hemopexin-like domain"/>
    <property type="match status" value="2"/>
</dbReference>
<accession>A0ABX1FV15</accession>
<gene>
    <name evidence="1" type="ORF">FXN61_41485</name>
</gene>
<dbReference type="PROSITE" id="PS51642">
    <property type="entry name" value="HEMOPEXIN_2"/>
    <property type="match status" value="2"/>
</dbReference>
<reference evidence="1 2" key="1">
    <citation type="submission" date="2019-08" db="EMBL/GenBank/DDBJ databases">
        <title>Lentzea from Indian Himalayas.</title>
        <authorList>
            <person name="Mandal S."/>
            <person name="Mallick Gupta A."/>
            <person name="Maiti P.K."/>
            <person name="Sarkar J."/>
            <person name="Mandal S."/>
        </authorList>
    </citation>
    <scope>NUCLEOTIDE SEQUENCE [LARGE SCALE GENOMIC DNA]</scope>
    <source>
        <strain evidence="1 2">PSKA42</strain>
    </source>
</reference>